<organism evidence="2 3">
    <name type="scientific">Devosia neptuniae</name>
    <dbReference type="NCBI Taxonomy" id="191302"/>
    <lineage>
        <taxon>Bacteria</taxon>
        <taxon>Pseudomonadati</taxon>
        <taxon>Pseudomonadota</taxon>
        <taxon>Alphaproteobacteria</taxon>
        <taxon>Hyphomicrobiales</taxon>
        <taxon>Devosiaceae</taxon>
        <taxon>Devosia</taxon>
    </lineage>
</organism>
<dbReference type="InterPro" id="IPR051317">
    <property type="entry name" value="Gfo/Idh/MocA_oxidoreduct"/>
</dbReference>
<dbReference type="RefSeq" id="WP_262165939.1">
    <property type="nucleotide sequence ID" value="NZ_CP104965.1"/>
</dbReference>
<evidence type="ECO:0000259" key="1">
    <source>
        <dbReference type="Pfam" id="PF01408"/>
    </source>
</evidence>
<sequence>MSRPIGIGFVGGGPVTQAIHLPAIATLPGQFRTVRVMDVNPLVAETVAARYGAIASTEAEPVFADPAVEVVAICSPNAFHTEQVIAACQAGKKAVLCEKPLAVSKGEAARIKAASVASGTAIFVGTMHAYDPAYRAAFAAWQASGDTALQVRNAIFLPSNDEFTNRATELVPVPAMERGAPSADAAFRKLMLRNAMLGLSIHDVPLVRDFQPMMGRLLLARYLPPFGYALLAEHNGCTAELTALMPGQWPAKWTFEATGRTHRLRASMPPSYVMAGSAVVELEGPDSSQVFHFTQNGYQALWQAVSDTVRNGALPPIPLDTAIADLAFALDLADGIDQILDAA</sequence>
<dbReference type="InterPro" id="IPR000683">
    <property type="entry name" value="Gfo/Idh/MocA-like_OxRdtase_N"/>
</dbReference>
<evidence type="ECO:0000313" key="3">
    <source>
        <dbReference type="Proteomes" id="UP001061862"/>
    </source>
</evidence>
<dbReference type="SUPFAM" id="SSF51735">
    <property type="entry name" value="NAD(P)-binding Rossmann-fold domains"/>
    <property type="match status" value="1"/>
</dbReference>
<gene>
    <name evidence="2" type="ORF">N8A98_13070</name>
</gene>
<dbReference type="Pfam" id="PF01408">
    <property type="entry name" value="GFO_IDH_MocA"/>
    <property type="match status" value="1"/>
</dbReference>
<proteinExistence type="predicted"/>
<dbReference type="Gene3D" id="3.40.50.720">
    <property type="entry name" value="NAD(P)-binding Rossmann-like Domain"/>
    <property type="match status" value="1"/>
</dbReference>
<keyword evidence="3" id="KW-1185">Reference proteome</keyword>
<dbReference type="Proteomes" id="UP001061862">
    <property type="component" value="Chromosome"/>
</dbReference>
<evidence type="ECO:0000313" key="2">
    <source>
        <dbReference type="EMBL" id="UXN68210.1"/>
    </source>
</evidence>
<dbReference type="EMBL" id="CP104965">
    <property type="protein sequence ID" value="UXN68210.1"/>
    <property type="molecule type" value="Genomic_DNA"/>
</dbReference>
<protein>
    <submittedName>
        <fullName evidence="2">Gfo/Idh/MocA family oxidoreductase</fullName>
    </submittedName>
</protein>
<accession>A0ABY6C7J6</accession>
<dbReference type="Gene3D" id="3.30.360.10">
    <property type="entry name" value="Dihydrodipicolinate Reductase, domain 2"/>
    <property type="match status" value="1"/>
</dbReference>
<dbReference type="PANTHER" id="PTHR43708:SF8">
    <property type="entry name" value="OXIDOREDUCTASE"/>
    <property type="match status" value="1"/>
</dbReference>
<name>A0ABY6C7J6_9HYPH</name>
<reference evidence="2 3" key="1">
    <citation type="submission" date="2022-09" db="EMBL/GenBank/DDBJ databases">
        <title>Interaction between co-microsymbionts with complementary sets of symbiotic genes in legume-rhizobium systems.</title>
        <authorList>
            <person name="Safronova V."/>
            <person name="Sazanova A."/>
            <person name="Afonin A."/>
            <person name="Chirak E."/>
        </authorList>
    </citation>
    <scope>NUCLEOTIDE SEQUENCE [LARGE SCALE GENOMIC DNA]</scope>
    <source>
        <strain evidence="2 3">A18/4-1</strain>
    </source>
</reference>
<feature type="domain" description="Gfo/Idh/MocA-like oxidoreductase N-terminal" evidence="1">
    <location>
        <begin position="6"/>
        <end position="125"/>
    </location>
</feature>
<dbReference type="InterPro" id="IPR036291">
    <property type="entry name" value="NAD(P)-bd_dom_sf"/>
</dbReference>
<dbReference type="PANTHER" id="PTHR43708">
    <property type="entry name" value="CONSERVED EXPRESSED OXIDOREDUCTASE (EUROFUNG)"/>
    <property type="match status" value="1"/>
</dbReference>